<evidence type="ECO:0000256" key="6">
    <source>
        <dbReference type="SAM" id="Phobius"/>
    </source>
</evidence>
<keyword evidence="8" id="KW-1185">Reference proteome</keyword>
<accession>A0A1V8RN17</accession>
<evidence type="ECO:0000256" key="5">
    <source>
        <dbReference type="ARBA" id="ARBA00023136"/>
    </source>
</evidence>
<proteinExistence type="predicted"/>
<evidence type="ECO:0000256" key="4">
    <source>
        <dbReference type="ARBA" id="ARBA00022989"/>
    </source>
</evidence>
<evidence type="ECO:0000313" key="7">
    <source>
        <dbReference type="EMBL" id="OQM74369.1"/>
    </source>
</evidence>
<protein>
    <submittedName>
        <fullName evidence="7">Branched-chain amino acid ABC transporter permease</fullName>
    </submittedName>
</protein>
<dbReference type="AlphaFoldDB" id="A0A1V8RN17"/>
<keyword evidence="3 6" id="KW-0812">Transmembrane</keyword>
<dbReference type="EMBL" id="MDET01000034">
    <property type="protein sequence ID" value="OQM74369.1"/>
    <property type="molecule type" value="Genomic_DNA"/>
</dbReference>
<reference evidence="7 8" key="1">
    <citation type="journal article" date="2016" name="Int. J. Syst. Evol. Microbiol.">
        <title>Pseudaminobacter manganicus sp. nov., isolated from sludge of a manganese mine.</title>
        <authorList>
            <person name="Li J."/>
            <person name="Huang J."/>
            <person name="Liao S."/>
            <person name="Wang G."/>
        </authorList>
    </citation>
    <scope>NUCLEOTIDE SEQUENCE [LARGE SCALE GENOMIC DNA]</scope>
    <source>
        <strain evidence="7 8">JH-7</strain>
    </source>
</reference>
<dbReference type="PANTHER" id="PTHR30482:SF10">
    <property type="entry name" value="HIGH-AFFINITY BRANCHED-CHAIN AMINO ACID TRANSPORT PROTEIN BRAE"/>
    <property type="match status" value="1"/>
</dbReference>
<feature type="transmembrane region" description="Helical" evidence="6">
    <location>
        <begin position="240"/>
        <end position="264"/>
    </location>
</feature>
<gene>
    <name evidence="7" type="ORF">BFN67_04890</name>
</gene>
<keyword evidence="5 6" id="KW-0472">Membrane</keyword>
<dbReference type="STRING" id="1873176.BFN67_04890"/>
<feature type="transmembrane region" description="Helical" evidence="6">
    <location>
        <begin position="151"/>
        <end position="169"/>
    </location>
</feature>
<evidence type="ECO:0000256" key="1">
    <source>
        <dbReference type="ARBA" id="ARBA00004651"/>
    </source>
</evidence>
<keyword evidence="2" id="KW-1003">Cell membrane</keyword>
<feature type="transmembrane region" description="Helical" evidence="6">
    <location>
        <begin position="98"/>
        <end position="116"/>
    </location>
</feature>
<dbReference type="GO" id="GO:0005886">
    <property type="term" value="C:plasma membrane"/>
    <property type="evidence" value="ECO:0007669"/>
    <property type="project" value="UniProtKB-SubCell"/>
</dbReference>
<organism evidence="7 8">
    <name type="scientific">Manganibacter manganicus</name>
    <dbReference type="NCBI Taxonomy" id="1873176"/>
    <lineage>
        <taxon>Bacteria</taxon>
        <taxon>Pseudomonadati</taxon>
        <taxon>Pseudomonadota</taxon>
        <taxon>Alphaproteobacteria</taxon>
        <taxon>Hyphomicrobiales</taxon>
        <taxon>Phyllobacteriaceae</taxon>
        <taxon>Manganibacter</taxon>
    </lineage>
</organism>
<feature type="transmembrane region" description="Helical" evidence="6">
    <location>
        <begin position="202"/>
        <end position="220"/>
    </location>
</feature>
<dbReference type="InterPro" id="IPR001851">
    <property type="entry name" value="ABC_transp_permease"/>
</dbReference>
<evidence type="ECO:0000256" key="2">
    <source>
        <dbReference type="ARBA" id="ARBA00022475"/>
    </source>
</evidence>
<dbReference type="PANTHER" id="PTHR30482">
    <property type="entry name" value="HIGH-AFFINITY BRANCHED-CHAIN AMINO ACID TRANSPORT SYSTEM PERMEASE"/>
    <property type="match status" value="1"/>
</dbReference>
<dbReference type="Proteomes" id="UP000191905">
    <property type="component" value="Unassembled WGS sequence"/>
</dbReference>
<dbReference type="CDD" id="cd06581">
    <property type="entry name" value="TM_PBP1_LivM_like"/>
    <property type="match status" value="1"/>
</dbReference>
<dbReference type="GO" id="GO:0015658">
    <property type="term" value="F:branched-chain amino acid transmembrane transporter activity"/>
    <property type="evidence" value="ECO:0007669"/>
    <property type="project" value="InterPro"/>
</dbReference>
<feature type="transmembrane region" description="Helical" evidence="6">
    <location>
        <begin position="45"/>
        <end position="64"/>
    </location>
</feature>
<evidence type="ECO:0000313" key="8">
    <source>
        <dbReference type="Proteomes" id="UP000191905"/>
    </source>
</evidence>
<feature type="transmembrane region" description="Helical" evidence="6">
    <location>
        <begin position="276"/>
        <end position="293"/>
    </location>
</feature>
<sequence length="328" mass="35833">MAVLAAIIIVAPYFVTFSQRELMVLLAINVLVVASYRLQTLTGEWSLAHLVMMGAGAYGSALYAKSFGAPVPVAMIGGAITAGVVAAVLSFPLFRMKGFYFLIGSFAAGEILRLIWKRFTDPFGGPKGIQRIPGFPDINIGPLHIDFFNPINYYYLVLLVVLVSLWILYRIERSRIGLTFHAIHWQDKLSESVGVDAFRYRMLAFVIASFFAGLAGALYAHNLSTVNPNQFDVNAMVYVLIWTIVGGTSRWYGPILGVVTLTIIDEVILRGIGADQIRPALYGLILILAILFLPDGLESLVIKAKDALRGRSSSKTSVPAEALDGSRD</sequence>
<comment type="caution">
    <text evidence="7">The sequence shown here is derived from an EMBL/GenBank/DDBJ whole genome shotgun (WGS) entry which is preliminary data.</text>
</comment>
<dbReference type="InterPro" id="IPR043428">
    <property type="entry name" value="LivM-like"/>
</dbReference>
<name>A0A1V8RN17_9HYPH</name>
<keyword evidence="4 6" id="KW-1133">Transmembrane helix</keyword>
<comment type="subcellular location">
    <subcellularLocation>
        <location evidence="1">Cell membrane</location>
        <topology evidence="1">Multi-pass membrane protein</topology>
    </subcellularLocation>
</comment>
<dbReference type="Pfam" id="PF02653">
    <property type="entry name" value="BPD_transp_2"/>
    <property type="match status" value="1"/>
</dbReference>
<evidence type="ECO:0000256" key="3">
    <source>
        <dbReference type="ARBA" id="ARBA00022692"/>
    </source>
</evidence>
<feature type="transmembrane region" description="Helical" evidence="6">
    <location>
        <begin position="70"/>
        <end position="91"/>
    </location>
</feature>